<feature type="compositionally biased region" description="Basic and acidic residues" evidence="19">
    <location>
        <begin position="852"/>
        <end position="863"/>
    </location>
</feature>
<protein>
    <recommendedName>
        <fullName evidence="2">non-specific serine/threonine protein kinase</fullName>
        <ecNumber evidence="2">2.7.11.1</ecNumber>
    </recommendedName>
</protein>
<keyword evidence="12 18" id="KW-0067">ATP-binding</keyword>
<dbReference type="InterPro" id="IPR000719">
    <property type="entry name" value="Prot_kinase_dom"/>
</dbReference>
<evidence type="ECO:0000256" key="3">
    <source>
        <dbReference type="ARBA" id="ARBA00022527"/>
    </source>
</evidence>
<evidence type="ECO:0000256" key="7">
    <source>
        <dbReference type="ARBA" id="ARBA00022692"/>
    </source>
</evidence>
<dbReference type="PROSITE" id="PS00108">
    <property type="entry name" value="PROTEIN_KINASE_ST"/>
    <property type="match status" value="1"/>
</dbReference>
<dbReference type="InterPro" id="IPR001611">
    <property type="entry name" value="Leu-rich_rpt"/>
</dbReference>
<dbReference type="GO" id="GO:0005524">
    <property type="term" value="F:ATP binding"/>
    <property type="evidence" value="ECO:0007669"/>
    <property type="project" value="UniProtKB-UniRule"/>
</dbReference>
<dbReference type="Proteomes" id="UP001634007">
    <property type="component" value="Unassembled WGS sequence"/>
</dbReference>
<evidence type="ECO:0000256" key="2">
    <source>
        <dbReference type="ARBA" id="ARBA00012513"/>
    </source>
</evidence>
<dbReference type="SUPFAM" id="SSF52058">
    <property type="entry name" value="L domain-like"/>
    <property type="match status" value="1"/>
</dbReference>
<keyword evidence="9" id="KW-0677">Repeat</keyword>
<keyword evidence="15" id="KW-0675">Receptor</keyword>
<feature type="region of interest" description="Disordered" evidence="19">
    <location>
        <begin position="852"/>
        <end position="889"/>
    </location>
</feature>
<keyword evidence="4" id="KW-0597">Phosphoprotein</keyword>
<dbReference type="InterPro" id="IPR011009">
    <property type="entry name" value="Kinase-like_dom_sf"/>
</dbReference>
<dbReference type="InterPro" id="IPR008271">
    <property type="entry name" value="Ser/Thr_kinase_AS"/>
</dbReference>
<dbReference type="InterPro" id="IPR024788">
    <property type="entry name" value="Malectin-like_Carb-bd_dom"/>
</dbReference>
<comment type="subcellular location">
    <subcellularLocation>
        <location evidence="1">Membrane</location>
        <topology evidence="1">Single-pass membrane protein</topology>
    </subcellularLocation>
</comment>
<evidence type="ECO:0000256" key="4">
    <source>
        <dbReference type="ARBA" id="ARBA00022553"/>
    </source>
</evidence>
<feature type="compositionally biased region" description="Polar residues" evidence="19">
    <location>
        <begin position="864"/>
        <end position="889"/>
    </location>
</feature>
<keyword evidence="5" id="KW-0433">Leucine-rich repeat</keyword>
<dbReference type="SUPFAM" id="SSF56112">
    <property type="entry name" value="Protein kinase-like (PK-like)"/>
    <property type="match status" value="1"/>
</dbReference>
<dbReference type="InterPro" id="IPR017441">
    <property type="entry name" value="Protein_kinase_ATP_BS"/>
</dbReference>
<dbReference type="GO" id="GO:0016020">
    <property type="term" value="C:membrane"/>
    <property type="evidence" value="ECO:0007669"/>
    <property type="project" value="UniProtKB-SubCell"/>
</dbReference>
<evidence type="ECO:0000256" key="16">
    <source>
        <dbReference type="ARBA" id="ARBA00047899"/>
    </source>
</evidence>
<reference evidence="23 24" key="1">
    <citation type="submission" date="2024-11" db="EMBL/GenBank/DDBJ databases">
        <title>Chromosome-level genome assembly of Eucalyptus globulus Labill. provides insights into its genome evolution.</title>
        <authorList>
            <person name="Li X."/>
        </authorList>
    </citation>
    <scope>NUCLEOTIDE SEQUENCE [LARGE SCALE GENOMIC DNA]</scope>
    <source>
        <strain evidence="23">CL2024</strain>
        <tissue evidence="23">Fresh tender leaves</tissue>
    </source>
</reference>
<dbReference type="Gene3D" id="2.60.120.430">
    <property type="entry name" value="Galactose-binding lectin"/>
    <property type="match status" value="1"/>
</dbReference>
<sequence length="889" mass="97820">MMVEMSIGSLQLLFLCILTAVPANGQLQTGFISIDCGAPANFKYVDLDTGISYESDGAYTDTGTNRNISSDYAYPNNPNLPQPLSDLRSFPQGNKNCYTLRPAAGNASLYLIRASFFYANYDGLNDPPQFDLYLDANLWLTVKFSNTSDVVTSETVSFASSKAIYVCLVNIGAGVPFISALELRPLNSSTYDSEYGKSASLLLYQRLNVGSTKGSGRYTDDIYDRIWAPYVSSSWEAINTSLAVNTNENGYKAPPEVIQTAARSQNASKPLELRWTSSNASDQFFVYLYFAEVEQLQRNVSRKFNISWNGSQISGPFSPRYLYTATISNSKALVGGERRIVIYKTADSALPPILNAVEIYKARLLDELLTNSEDVNALFSVKTTYQIKKNWVGDPCGPKKYPWEGLACNYGSSIPPQIIYLNLSSSKLNGAITAALVELSSLESLDLSNNSLTGPVPEFLEELKNLKYLNLRGNNLSGAVPKALLERLNAGLLTLSVDEQNLCGSASCKRKKGIIIPIVSSLSSVMALCAALVVLWKLRRKWKSGTGSPNEEGRYLASEKRHFTYPEVVSMTNNFQTVIGKGGFGDVYLGIMNEGTQVAVKMLSASSSQGLREFRTEAELLMRIHHKNLASFIGYCDESNKMVLIYEYLAKGNLKNYLSDGDSRSLSWESRLRIAIDAAQGLEYLHHGCKPPIVHRDVKTANILLSESMEAKIADFGLSKVIPSDGLSNMTTSVVGTTGYLDPEYYISRKLNEKSDVYSFGIVLLELITGQPAIIKAEMPVHILEWVSPFIQRGDILDLVDQRLQGDFDESSARRAVEIATACAASTSLHRPTMGYVLPELKHCLEMELSRGLERTPGPRDEAISTTVSTSSPEIQSTNFDSMSAISPR</sequence>
<dbReference type="CDD" id="cd14066">
    <property type="entry name" value="STKc_IRAK"/>
    <property type="match status" value="1"/>
</dbReference>
<evidence type="ECO:0000259" key="22">
    <source>
        <dbReference type="PROSITE" id="PS50011"/>
    </source>
</evidence>
<keyword evidence="13 20" id="KW-1133">Transmembrane helix</keyword>
<dbReference type="SMART" id="SM00220">
    <property type="entry name" value="S_TKc"/>
    <property type="match status" value="1"/>
</dbReference>
<dbReference type="PANTHER" id="PTHR45631">
    <property type="entry name" value="OS07G0107800 PROTEIN-RELATED"/>
    <property type="match status" value="1"/>
</dbReference>
<comment type="caution">
    <text evidence="23">The sequence shown here is derived from an EMBL/GenBank/DDBJ whole genome shotgun (WGS) entry which is preliminary data.</text>
</comment>
<dbReference type="PANTHER" id="PTHR45631:SF143">
    <property type="entry name" value="LEUCINE-RICH REPEAT PROTEIN KINASE"/>
    <property type="match status" value="1"/>
</dbReference>
<feature type="chain" id="PRO_5044810947" description="non-specific serine/threonine protein kinase" evidence="21">
    <location>
        <begin position="26"/>
        <end position="889"/>
    </location>
</feature>
<evidence type="ECO:0000256" key="8">
    <source>
        <dbReference type="ARBA" id="ARBA00022729"/>
    </source>
</evidence>
<name>A0ABD3KZN9_EUCGL</name>
<evidence type="ECO:0000256" key="13">
    <source>
        <dbReference type="ARBA" id="ARBA00022989"/>
    </source>
</evidence>
<evidence type="ECO:0000256" key="19">
    <source>
        <dbReference type="SAM" id="MobiDB-lite"/>
    </source>
</evidence>
<comment type="catalytic activity">
    <reaction evidence="16">
        <text>L-threonyl-[protein] + ATP = O-phospho-L-threonyl-[protein] + ADP + H(+)</text>
        <dbReference type="Rhea" id="RHEA:46608"/>
        <dbReference type="Rhea" id="RHEA-COMP:11060"/>
        <dbReference type="Rhea" id="RHEA-COMP:11605"/>
        <dbReference type="ChEBI" id="CHEBI:15378"/>
        <dbReference type="ChEBI" id="CHEBI:30013"/>
        <dbReference type="ChEBI" id="CHEBI:30616"/>
        <dbReference type="ChEBI" id="CHEBI:61977"/>
        <dbReference type="ChEBI" id="CHEBI:456216"/>
        <dbReference type="EC" id="2.7.11.1"/>
    </reaction>
</comment>
<comment type="catalytic activity">
    <reaction evidence="17">
        <text>L-seryl-[protein] + ATP = O-phospho-L-seryl-[protein] + ADP + H(+)</text>
        <dbReference type="Rhea" id="RHEA:17989"/>
        <dbReference type="Rhea" id="RHEA-COMP:9863"/>
        <dbReference type="Rhea" id="RHEA-COMP:11604"/>
        <dbReference type="ChEBI" id="CHEBI:15378"/>
        <dbReference type="ChEBI" id="CHEBI:29999"/>
        <dbReference type="ChEBI" id="CHEBI:30616"/>
        <dbReference type="ChEBI" id="CHEBI:83421"/>
        <dbReference type="ChEBI" id="CHEBI:456216"/>
        <dbReference type="EC" id="2.7.11.1"/>
    </reaction>
</comment>
<gene>
    <name evidence="23" type="ORF">ACJRO7_014012</name>
</gene>
<dbReference type="InterPro" id="IPR001245">
    <property type="entry name" value="Ser-Thr/Tyr_kinase_cat_dom"/>
</dbReference>
<dbReference type="InterPro" id="IPR032675">
    <property type="entry name" value="LRR_dom_sf"/>
</dbReference>
<dbReference type="Gene3D" id="3.30.200.20">
    <property type="entry name" value="Phosphorylase Kinase, domain 1"/>
    <property type="match status" value="1"/>
</dbReference>
<evidence type="ECO:0000256" key="17">
    <source>
        <dbReference type="ARBA" id="ARBA00048679"/>
    </source>
</evidence>
<keyword evidence="14 20" id="KW-0472">Membrane</keyword>
<evidence type="ECO:0000256" key="18">
    <source>
        <dbReference type="PROSITE-ProRule" id="PRU10141"/>
    </source>
</evidence>
<dbReference type="Pfam" id="PF13855">
    <property type="entry name" value="LRR_8"/>
    <property type="match status" value="1"/>
</dbReference>
<proteinExistence type="predicted"/>
<keyword evidence="11" id="KW-0418">Kinase</keyword>
<accession>A0ABD3KZN9</accession>
<evidence type="ECO:0000256" key="11">
    <source>
        <dbReference type="ARBA" id="ARBA00022777"/>
    </source>
</evidence>
<evidence type="ECO:0000256" key="14">
    <source>
        <dbReference type="ARBA" id="ARBA00023136"/>
    </source>
</evidence>
<evidence type="ECO:0000256" key="5">
    <source>
        <dbReference type="ARBA" id="ARBA00022614"/>
    </source>
</evidence>
<evidence type="ECO:0000313" key="24">
    <source>
        <dbReference type="Proteomes" id="UP001634007"/>
    </source>
</evidence>
<evidence type="ECO:0000256" key="1">
    <source>
        <dbReference type="ARBA" id="ARBA00004167"/>
    </source>
</evidence>
<dbReference type="GO" id="GO:0004674">
    <property type="term" value="F:protein serine/threonine kinase activity"/>
    <property type="evidence" value="ECO:0007669"/>
    <property type="project" value="UniProtKB-KW"/>
</dbReference>
<dbReference type="EMBL" id="JBJKBG010000003">
    <property type="protein sequence ID" value="KAL3744834.1"/>
    <property type="molecule type" value="Genomic_DNA"/>
</dbReference>
<dbReference type="PROSITE" id="PS50011">
    <property type="entry name" value="PROTEIN_KINASE_DOM"/>
    <property type="match status" value="1"/>
</dbReference>
<keyword evidence="3" id="KW-0723">Serine/threonine-protein kinase</keyword>
<keyword evidence="6" id="KW-0808">Transferase</keyword>
<feature type="signal peptide" evidence="21">
    <location>
        <begin position="1"/>
        <end position="25"/>
    </location>
</feature>
<evidence type="ECO:0000256" key="10">
    <source>
        <dbReference type="ARBA" id="ARBA00022741"/>
    </source>
</evidence>
<feature type="domain" description="Protein kinase" evidence="22">
    <location>
        <begin position="573"/>
        <end position="846"/>
    </location>
</feature>
<dbReference type="FunFam" id="3.30.200.20:FF:000394">
    <property type="entry name" value="Leucine-rich repeat receptor-like protein kinase"/>
    <property type="match status" value="1"/>
</dbReference>
<evidence type="ECO:0000256" key="9">
    <source>
        <dbReference type="ARBA" id="ARBA00022737"/>
    </source>
</evidence>
<evidence type="ECO:0000256" key="12">
    <source>
        <dbReference type="ARBA" id="ARBA00022840"/>
    </source>
</evidence>
<dbReference type="FunFam" id="1.10.510.10:FF:000146">
    <property type="entry name" value="LRR receptor-like serine/threonine-protein kinase IOS1"/>
    <property type="match status" value="1"/>
</dbReference>
<evidence type="ECO:0000256" key="20">
    <source>
        <dbReference type="SAM" id="Phobius"/>
    </source>
</evidence>
<dbReference type="PROSITE" id="PS00107">
    <property type="entry name" value="PROTEIN_KINASE_ATP"/>
    <property type="match status" value="1"/>
</dbReference>
<dbReference type="EC" id="2.7.11.1" evidence="2"/>
<keyword evidence="24" id="KW-1185">Reference proteome</keyword>
<evidence type="ECO:0000256" key="6">
    <source>
        <dbReference type="ARBA" id="ARBA00022679"/>
    </source>
</evidence>
<feature type="binding site" evidence="18">
    <location>
        <position position="601"/>
    </location>
    <ligand>
        <name>ATP</name>
        <dbReference type="ChEBI" id="CHEBI:30616"/>
    </ligand>
</feature>
<dbReference type="Gene3D" id="3.80.10.10">
    <property type="entry name" value="Ribonuclease Inhibitor"/>
    <property type="match status" value="1"/>
</dbReference>
<dbReference type="Pfam" id="PF12819">
    <property type="entry name" value="Malectin_like"/>
    <property type="match status" value="1"/>
</dbReference>
<keyword evidence="10 18" id="KW-0547">Nucleotide-binding</keyword>
<feature type="transmembrane region" description="Helical" evidence="20">
    <location>
        <begin position="514"/>
        <end position="536"/>
    </location>
</feature>
<keyword evidence="8 21" id="KW-0732">Signal</keyword>
<dbReference type="Gene3D" id="1.10.510.10">
    <property type="entry name" value="Transferase(Phosphotransferase) domain 1"/>
    <property type="match status" value="1"/>
</dbReference>
<dbReference type="Pfam" id="PF07714">
    <property type="entry name" value="PK_Tyr_Ser-Thr"/>
    <property type="match status" value="1"/>
</dbReference>
<evidence type="ECO:0000256" key="21">
    <source>
        <dbReference type="SAM" id="SignalP"/>
    </source>
</evidence>
<evidence type="ECO:0000313" key="23">
    <source>
        <dbReference type="EMBL" id="KAL3744834.1"/>
    </source>
</evidence>
<dbReference type="AlphaFoldDB" id="A0ABD3KZN9"/>
<dbReference type="FunFam" id="3.80.10.10:FF:000129">
    <property type="entry name" value="Leucine-rich repeat receptor-like kinase"/>
    <property type="match status" value="1"/>
</dbReference>
<organism evidence="23 24">
    <name type="scientific">Eucalyptus globulus</name>
    <name type="common">Tasmanian blue gum</name>
    <dbReference type="NCBI Taxonomy" id="34317"/>
    <lineage>
        <taxon>Eukaryota</taxon>
        <taxon>Viridiplantae</taxon>
        <taxon>Streptophyta</taxon>
        <taxon>Embryophyta</taxon>
        <taxon>Tracheophyta</taxon>
        <taxon>Spermatophyta</taxon>
        <taxon>Magnoliopsida</taxon>
        <taxon>eudicotyledons</taxon>
        <taxon>Gunneridae</taxon>
        <taxon>Pentapetalae</taxon>
        <taxon>rosids</taxon>
        <taxon>malvids</taxon>
        <taxon>Myrtales</taxon>
        <taxon>Myrtaceae</taxon>
        <taxon>Myrtoideae</taxon>
        <taxon>Eucalypteae</taxon>
        <taxon>Eucalyptus</taxon>
    </lineage>
</organism>
<keyword evidence="7 20" id="KW-0812">Transmembrane</keyword>
<evidence type="ECO:0000256" key="15">
    <source>
        <dbReference type="ARBA" id="ARBA00023170"/>
    </source>
</evidence>